<protein>
    <recommendedName>
        <fullName evidence="1">RWD domain-containing protein</fullName>
    </recommendedName>
</protein>
<proteinExistence type="predicted"/>
<dbReference type="AlphaFoldDB" id="A0A7S1BFY5"/>
<feature type="domain" description="RWD" evidence="1">
    <location>
        <begin position="19"/>
        <end position="155"/>
    </location>
</feature>
<dbReference type="InterPro" id="IPR016135">
    <property type="entry name" value="UBQ-conjugating_enzyme/RWD"/>
</dbReference>
<accession>A0A7S1BFY5</accession>
<dbReference type="SUPFAM" id="SSF54495">
    <property type="entry name" value="UBC-like"/>
    <property type="match status" value="1"/>
</dbReference>
<dbReference type="InterPro" id="IPR006575">
    <property type="entry name" value="RWD_dom"/>
</dbReference>
<dbReference type="Gene3D" id="3.10.110.10">
    <property type="entry name" value="Ubiquitin Conjugating Enzyme"/>
    <property type="match status" value="1"/>
</dbReference>
<evidence type="ECO:0000313" key="2">
    <source>
        <dbReference type="EMBL" id="CAD8885318.1"/>
    </source>
</evidence>
<dbReference type="Pfam" id="PF05773">
    <property type="entry name" value="RWD"/>
    <property type="match status" value="1"/>
</dbReference>
<reference evidence="2" key="1">
    <citation type="submission" date="2021-01" db="EMBL/GenBank/DDBJ databases">
        <authorList>
            <person name="Corre E."/>
            <person name="Pelletier E."/>
            <person name="Niang G."/>
            <person name="Scheremetjew M."/>
            <person name="Finn R."/>
            <person name="Kale V."/>
            <person name="Holt S."/>
            <person name="Cochrane G."/>
            <person name="Meng A."/>
            <person name="Brown T."/>
            <person name="Cohen L."/>
        </authorList>
    </citation>
    <scope>NUCLEOTIDE SEQUENCE</scope>
    <source>
        <strain evidence="2">308</strain>
    </source>
</reference>
<evidence type="ECO:0000259" key="1">
    <source>
        <dbReference type="Pfam" id="PF05773"/>
    </source>
</evidence>
<dbReference type="EMBL" id="HBFR01017167">
    <property type="protein sequence ID" value="CAD8885318.1"/>
    <property type="molecule type" value="Transcribed_RNA"/>
</dbReference>
<sequence>MTDLDEDTAIIPDEEHAQQMVDELVALSLIYSDEFQLLSPTERATDAGEDCNAFGEDVVYKHPIVFTVRLHPPVGEISHGASISEPSPSVSPCLSEHVRLRVEYPPSYPDTPPLLSLEHNCGDVDLSACLDVVRKAAHEDIGTPHVMMCVQAGHDFFEAGGLASLKKVACISSAVDESGCEGKDWDLLENMHRPLLRIVLLFLDVMDMGRLCIASRSIRDFLERRAERDLRNFVPLQLADDNFAWNDSAIMTVEGERVLAWKREKERVAEKLRSYREQLYVGRRTIDFCFFVNDKPEVWEWRLREGLGQGDDPPVKFKENGHSWIKNPYNIHCICSTRFISPKTHFYKVRVRMSASAYDGDISIGIVTDEFDLEPSVYFETESGGGFGALNQNCALINVMSGGSFGGHLEADLGLIVDADLRMLTYGIPLGAFQGRAIFNNGQFVCPMDFVGRRLFYLTVLVARKKEQTNFYGSVSFREVSEKEWHREMVVPYNLL</sequence>
<organism evidence="2">
    <name type="scientific">Corethron hystrix</name>
    <dbReference type="NCBI Taxonomy" id="216773"/>
    <lineage>
        <taxon>Eukaryota</taxon>
        <taxon>Sar</taxon>
        <taxon>Stramenopiles</taxon>
        <taxon>Ochrophyta</taxon>
        <taxon>Bacillariophyta</taxon>
        <taxon>Coscinodiscophyceae</taxon>
        <taxon>Corethrophycidae</taxon>
        <taxon>Corethrales</taxon>
        <taxon>Corethraceae</taxon>
        <taxon>Corethron</taxon>
    </lineage>
</organism>
<gene>
    <name evidence="2" type="ORF">CHYS00102_LOCUS12515</name>
</gene>
<name>A0A7S1BFY5_9STRA</name>